<dbReference type="InterPro" id="IPR029442">
    <property type="entry name" value="GyrI-like"/>
</dbReference>
<evidence type="ECO:0000313" key="7">
    <source>
        <dbReference type="EMBL" id="CDX00986.1"/>
    </source>
</evidence>
<dbReference type="PANTHER" id="PTHR30204:SF69">
    <property type="entry name" value="MERR-FAMILY TRANSCRIPTIONAL REGULATOR"/>
    <property type="match status" value="1"/>
</dbReference>
<evidence type="ECO:0000259" key="6">
    <source>
        <dbReference type="PROSITE" id="PS50937"/>
    </source>
</evidence>
<dbReference type="PANTHER" id="PTHR30204">
    <property type="entry name" value="REDOX-CYCLING DRUG-SENSING TRANSCRIPTIONAL ACTIVATOR SOXR"/>
    <property type="match status" value="1"/>
</dbReference>
<dbReference type="SMART" id="SM00422">
    <property type="entry name" value="HTH_MERR"/>
    <property type="match status" value="1"/>
</dbReference>
<dbReference type="GO" id="GO:0003677">
    <property type="term" value="F:DNA binding"/>
    <property type="evidence" value="ECO:0007669"/>
    <property type="project" value="UniProtKB-KW"/>
</dbReference>
<dbReference type="Gene3D" id="1.10.1660.10">
    <property type="match status" value="1"/>
</dbReference>
<evidence type="ECO:0000256" key="3">
    <source>
        <dbReference type="ARBA" id="ARBA00023125"/>
    </source>
</evidence>
<dbReference type="CDD" id="cd01107">
    <property type="entry name" value="HTH_BmrR"/>
    <property type="match status" value="1"/>
</dbReference>
<keyword evidence="4" id="KW-0804">Transcription</keyword>
<dbReference type="Pfam" id="PF13411">
    <property type="entry name" value="MerR_1"/>
    <property type="match status" value="1"/>
</dbReference>
<dbReference type="OMA" id="DMFIRMQ"/>
<evidence type="ECO:0000256" key="1">
    <source>
        <dbReference type="ARBA" id="ARBA00022491"/>
    </source>
</evidence>
<proteinExistence type="predicted"/>
<dbReference type="InterPro" id="IPR009061">
    <property type="entry name" value="DNA-bd_dom_put_sf"/>
</dbReference>
<evidence type="ECO:0000256" key="2">
    <source>
        <dbReference type="ARBA" id="ARBA00023015"/>
    </source>
</evidence>
<dbReference type="Pfam" id="PF06445">
    <property type="entry name" value="GyrI-like"/>
    <property type="match status" value="1"/>
</dbReference>
<sequence length="272" mass="31961">MNELFSIGEISKLFNIDVRLLRHYDKIALLKPEFVNEENGYRYYSTRQFECLNTIHYLRSLNMPLPKIREFLENRDDKKILKILREQKRQVEEERKQLDRIERKIENRLLQIEDAFQTEFDKIEERTLKERKIAVLKKELAISDDLEQPIRELAKRNSLHAVMFLGKVGVSISSANLQRGNFDKFSAVFVVIEPEDNCQENLSCLPGGNYLTLRFQGTHPDAEASYIKMLQYMKENGYELAGDSLEFALIDYGLTNDPSKFITELQIPYKKP</sequence>
<organism evidence="7">
    <name type="scientific">Desulfitobacterium hafniense</name>
    <name type="common">Desulfitobacterium frappieri</name>
    <dbReference type="NCBI Taxonomy" id="49338"/>
    <lineage>
        <taxon>Bacteria</taxon>
        <taxon>Bacillati</taxon>
        <taxon>Bacillota</taxon>
        <taxon>Clostridia</taxon>
        <taxon>Eubacteriales</taxon>
        <taxon>Desulfitobacteriaceae</taxon>
        <taxon>Desulfitobacterium</taxon>
    </lineage>
</organism>
<dbReference type="SMART" id="SM00871">
    <property type="entry name" value="AraC_E_bind"/>
    <property type="match status" value="1"/>
</dbReference>
<dbReference type="Gene3D" id="3.20.80.10">
    <property type="entry name" value="Regulatory factor, effector binding domain"/>
    <property type="match status" value="1"/>
</dbReference>
<dbReference type="SUPFAM" id="SSF55136">
    <property type="entry name" value="Probable bacterial effector-binding domain"/>
    <property type="match status" value="1"/>
</dbReference>
<dbReference type="PATRIC" id="fig|49338.4.peg.1190"/>
<dbReference type="InterPro" id="IPR047057">
    <property type="entry name" value="MerR_fam"/>
</dbReference>
<dbReference type="RefSeq" id="WP_005814219.1">
    <property type="nucleotide sequence ID" value="NZ_CABKQQ010000051.1"/>
</dbReference>
<keyword evidence="1" id="KW-0678">Repressor</keyword>
<gene>
    <name evidence="7" type="ORF">DPCES_1099</name>
</gene>
<evidence type="ECO:0000256" key="4">
    <source>
        <dbReference type="ARBA" id="ARBA00023163"/>
    </source>
</evidence>
<evidence type="ECO:0000256" key="5">
    <source>
        <dbReference type="SAM" id="Coils"/>
    </source>
</evidence>
<feature type="domain" description="HTH merR-type" evidence="6">
    <location>
        <begin position="4"/>
        <end position="74"/>
    </location>
</feature>
<keyword evidence="2" id="KW-0805">Transcription regulation</keyword>
<dbReference type="AlphaFoldDB" id="A0A098AZD3"/>
<dbReference type="PROSITE" id="PS50937">
    <property type="entry name" value="HTH_MERR_2"/>
    <property type="match status" value="1"/>
</dbReference>
<dbReference type="GO" id="GO:0003700">
    <property type="term" value="F:DNA-binding transcription factor activity"/>
    <property type="evidence" value="ECO:0007669"/>
    <property type="project" value="InterPro"/>
</dbReference>
<reference evidence="7" key="1">
    <citation type="submission" date="2014-07" db="EMBL/GenBank/DDBJ databases">
        <authorList>
            <person name="Hornung V.Bastian."/>
        </authorList>
    </citation>
    <scope>NUCLEOTIDE SEQUENCE</scope>
    <source>
        <strain evidence="7">PCE-S</strain>
    </source>
</reference>
<name>A0A098AZD3_DESHA</name>
<dbReference type="InterPro" id="IPR000551">
    <property type="entry name" value="MerR-type_HTH_dom"/>
</dbReference>
<protein>
    <submittedName>
        <fullName evidence="7">Transcriptional regulator, MerR</fullName>
    </submittedName>
</protein>
<dbReference type="InterPro" id="IPR011256">
    <property type="entry name" value="Reg_factor_effector_dom_sf"/>
</dbReference>
<keyword evidence="5" id="KW-0175">Coiled coil</keyword>
<dbReference type="SUPFAM" id="SSF46955">
    <property type="entry name" value="Putative DNA-binding domain"/>
    <property type="match status" value="1"/>
</dbReference>
<dbReference type="EMBL" id="LK996017">
    <property type="protein sequence ID" value="CDX00986.1"/>
    <property type="molecule type" value="Genomic_DNA"/>
</dbReference>
<keyword evidence="3" id="KW-0238">DNA-binding</keyword>
<dbReference type="InterPro" id="IPR010499">
    <property type="entry name" value="AraC_E-bd"/>
</dbReference>
<feature type="coiled-coil region" evidence="5">
    <location>
        <begin position="74"/>
        <end position="111"/>
    </location>
</feature>
<accession>A0A098AZD3</accession>